<dbReference type="Proteomes" id="UP000319103">
    <property type="component" value="Unassembled WGS sequence"/>
</dbReference>
<dbReference type="SMART" id="SM00347">
    <property type="entry name" value="HTH_MARR"/>
    <property type="match status" value="1"/>
</dbReference>
<dbReference type="EMBL" id="VIGB01000003">
    <property type="protein sequence ID" value="TQF06566.1"/>
    <property type="molecule type" value="Genomic_DNA"/>
</dbReference>
<dbReference type="GO" id="GO:0003700">
    <property type="term" value="F:DNA-binding transcription factor activity"/>
    <property type="evidence" value="ECO:0007669"/>
    <property type="project" value="InterPro"/>
</dbReference>
<dbReference type="InterPro" id="IPR036390">
    <property type="entry name" value="WH_DNA-bd_sf"/>
</dbReference>
<dbReference type="PANTHER" id="PTHR33164:SF99">
    <property type="entry name" value="MARR FAMILY REGULATORY PROTEIN"/>
    <property type="match status" value="1"/>
</dbReference>
<protein>
    <submittedName>
        <fullName evidence="2">MarR family transcriptional regulator</fullName>
    </submittedName>
</protein>
<proteinExistence type="predicted"/>
<dbReference type="GO" id="GO:0006950">
    <property type="term" value="P:response to stress"/>
    <property type="evidence" value="ECO:0007669"/>
    <property type="project" value="TreeGrafter"/>
</dbReference>
<gene>
    <name evidence="2" type="ORF">E6W39_35710</name>
</gene>
<name>A0A540WC37_9ACTN</name>
<dbReference type="InterPro" id="IPR000835">
    <property type="entry name" value="HTH_MarR-typ"/>
</dbReference>
<accession>A0A540WC37</accession>
<reference evidence="2 3" key="1">
    <citation type="submission" date="2019-06" db="EMBL/GenBank/DDBJ databases">
        <title>Description of Kitasatospora acidophila sp. nov. isolated from pine grove soil, and reclassification of Streptomyces novaecaesareae to Kitasatospora novaeceasareae comb. nov.</title>
        <authorList>
            <person name="Kim M.J."/>
        </authorList>
    </citation>
    <scope>NUCLEOTIDE SEQUENCE [LARGE SCALE GENOMIC DNA]</scope>
    <source>
        <strain evidence="2 3">MMS16-CNU292</strain>
    </source>
</reference>
<organism evidence="2 3">
    <name type="scientific">Kitasatospora acidiphila</name>
    <dbReference type="NCBI Taxonomy" id="2567942"/>
    <lineage>
        <taxon>Bacteria</taxon>
        <taxon>Bacillati</taxon>
        <taxon>Actinomycetota</taxon>
        <taxon>Actinomycetes</taxon>
        <taxon>Kitasatosporales</taxon>
        <taxon>Streptomycetaceae</taxon>
        <taxon>Kitasatospora</taxon>
    </lineage>
</organism>
<comment type="caution">
    <text evidence="2">The sequence shown here is derived from an EMBL/GenBank/DDBJ whole genome shotgun (WGS) entry which is preliminary data.</text>
</comment>
<dbReference type="Gene3D" id="1.10.10.10">
    <property type="entry name" value="Winged helix-like DNA-binding domain superfamily/Winged helix DNA-binding domain"/>
    <property type="match status" value="1"/>
</dbReference>
<dbReference type="PANTHER" id="PTHR33164">
    <property type="entry name" value="TRANSCRIPTIONAL REGULATOR, MARR FAMILY"/>
    <property type="match status" value="1"/>
</dbReference>
<evidence type="ECO:0000259" key="1">
    <source>
        <dbReference type="PROSITE" id="PS50995"/>
    </source>
</evidence>
<dbReference type="PROSITE" id="PS50995">
    <property type="entry name" value="HTH_MARR_2"/>
    <property type="match status" value="1"/>
</dbReference>
<dbReference type="PRINTS" id="PR00598">
    <property type="entry name" value="HTHMARR"/>
</dbReference>
<dbReference type="InterPro" id="IPR036388">
    <property type="entry name" value="WH-like_DNA-bd_sf"/>
</dbReference>
<dbReference type="AlphaFoldDB" id="A0A540WC37"/>
<dbReference type="InterPro" id="IPR039422">
    <property type="entry name" value="MarR/SlyA-like"/>
</dbReference>
<evidence type="ECO:0000313" key="2">
    <source>
        <dbReference type="EMBL" id="TQF06566.1"/>
    </source>
</evidence>
<evidence type="ECO:0000313" key="3">
    <source>
        <dbReference type="Proteomes" id="UP000319103"/>
    </source>
</evidence>
<keyword evidence="3" id="KW-1185">Reference proteome</keyword>
<sequence length="149" mass="15351">MAAMTTAAQGITTAELMDAVAGVSSAFWIDFAAAAARHGLSATQAKALGAVLEPVPMRALAERLGCDASNVTGIVDRLESLGLASRAAAAADRRVKIVTITPAGTDVLHAVRDDMTRAHRALQSLNAEQRAALLAMCAQLLPLMKGESA</sequence>
<dbReference type="RefSeq" id="WP_141636980.1">
    <property type="nucleotide sequence ID" value="NZ_VIGB01000003.1"/>
</dbReference>
<feature type="domain" description="HTH marR-type" evidence="1">
    <location>
        <begin position="13"/>
        <end position="142"/>
    </location>
</feature>
<dbReference type="SUPFAM" id="SSF46785">
    <property type="entry name" value="Winged helix' DNA-binding domain"/>
    <property type="match status" value="1"/>
</dbReference>
<dbReference type="OrthoDB" id="162531at2"/>
<dbReference type="Pfam" id="PF12802">
    <property type="entry name" value="MarR_2"/>
    <property type="match status" value="1"/>
</dbReference>